<dbReference type="InterPro" id="IPR009677">
    <property type="entry name" value="DUF1266"/>
</dbReference>
<sequence length="798" mass="89973">MRELLSRWWARQLTLCGWPAVGDPRRALSRDAAFERLMAAGIGDRDELTWRLWESVADDHDPALARLAALELLALGATLGWISAAAETAWLQYLATEITRRYASLGRWLEALTVHRDPILGEAAQDLRLAERQGRGVDWSTLTVRLNECSETDISLWQSDLWRARAAFAPVLDWPMSFSADEQRLRQRLLREEGEVSDRAGLMASLWWLSAQGDRYGWDMDARRLAREGQSEALTWLSTLGEQRDYGRVLLAFLADGEPLDWAAWDWLRLIDQAYWGHAAGWLGEDEAAAFAAHALDLLQQRYADWREVAKAYQRGRSLFEGRDQRAQFDADWERLLISPVSPWQKPLGEVLSVSRREAARARVRQREDSADAWVLAIAAVREPDLVHRRGLDDAVVPQRREEACRYLDDVLGLREDEGIDGLSRFWMPAQAHHLNQLAADARARGGRQRALAACAEHAATIVMAEKYAFYLLMAADSGRYAAGQIESLARAFRDVLSRFYVSPEQMLKAWQAWEAALSGEEPMDEAPLADDLAWHLADPGSRFVALTPSAALIWQEPGPRPTLSRFTAIALAGPLNEALWQTPRPVSFQERQALADWLDMQYGLQGAEGLANFLDFLVEAGDRQEYQINYAPYTLNRARLEAEIAILESGECGDEERVHLARLQRVRDNDAHCNDVDMTAWDAAQLVDLALAGRQLGWLDESRLGHYLDSASRLAGSRYSGWRDYAEGLFSGFAFFMDNTPERGAFLVRFREALNAWLNAEPLLAGAWASLDFPASAGSHWTPLHIDILPGEPEHLH</sequence>
<reference evidence="3" key="1">
    <citation type="journal article" date="2019" name="Int. J. Syst. Evol. Microbiol.">
        <title>The Global Catalogue of Microorganisms (GCM) 10K type strain sequencing project: providing services to taxonomists for standard genome sequencing and annotation.</title>
        <authorList>
            <consortium name="The Broad Institute Genomics Platform"/>
            <consortium name="The Broad Institute Genome Sequencing Center for Infectious Disease"/>
            <person name="Wu L."/>
            <person name="Ma J."/>
        </authorList>
    </citation>
    <scope>NUCLEOTIDE SEQUENCE [LARGE SCALE GENOMIC DNA]</scope>
    <source>
        <strain evidence="3">KCTC 32998</strain>
    </source>
</reference>
<evidence type="ECO:0000259" key="1">
    <source>
        <dbReference type="Pfam" id="PF06889"/>
    </source>
</evidence>
<comment type="caution">
    <text evidence="2">The sequence shown here is derived from an EMBL/GenBank/DDBJ whole genome shotgun (WGS) entry which is preliminary data.</text>
</comment>
<feature type="domain" description="DUF1266" evidence="1">
    <location>
        <begin position="599"/>
        <end position="754"/>
    </location>
</feature>
<protein>
    <recommendedName>
        <fullName evidence="1">DUF1266 domain-containing protein</fullName>
    </recommendedName>
</protein>
<dbReference type="RefSeq" id="WP_189445346.1">
    <property type="nucleotide sequence ID" value="NZ_BMZI01000006.1"/>
</dbReference>
<dbReference type="Proteomes" id="UP000646745">
    <property type="component" value="Unassembled WGS sequence"/>
</dbReference>
<organism evidence="2 3">
    <name type="scientific">Salinicola rhizosphaerae</name>
    <dbReference type="NCBI Taxonomy" id="1443141"/>
    <lineage>
        <taxon>Bacteria</taxon>
        <taxon>Pseudomonadati</taxon>
        <taxon>Pseudomonadota</taxon>
        <taxon>Gammaproteobacteria</taxon>
        <taxon>Oceanospirillales</taxon>
        <taxon>Halomonadaceae</taxon>
        <taxon>Salinicola</taxon>
    </lineage>
</organism>
<name>A0ABQ3E7U7_9GAMM</name>
<dbReference type="EMBL" id="BMZI01000006">
    <property type="protein sequence ID" value="GHB27771.1"/>
    <property type="molecule type" value="Genomic_DNA"/>
</dbReference>
<evidence type="ECO:0000313" key="2">
    <source>
        <dbReference type="EMBL" id="GHB27771.1"/>
    </source>
</evidence>
<evidence type="ECO:0000313" key="3">
    <source>
        <dbReference type="Proteomes" id="UP000646745"/>
    </source>
</evidence>
<dbReference type="Pfam" id="PF06889">
    <property type="entry name" value="DUF1266"/>
    <property type="match status" value="2"/>
</dbReference>
<feature type="domain" description="DUF1266" evidence="1">
    <location>
        <begin position="191"/>
        <end position="346"/>
    </location>
</feature>
<proteinExistence type="predicted"/>
<gene>
    <name evidence="2" type="ORF">GCM10009038_28070</name>
</gene>
<keyword evidence="3" id="KW-1185">Reference proteome</keyword>
<accession>A0ABQ3E7U7</accession>